<accession>A0A9D4HLR4</accession>
<dbReference type="Proteomes" id="UP000828390">
    <property type="component" value="Unassembled WGS sequence"/>
</dbReference>
<comment type="caution">
    <text evidence="1">The sequence shown here is derived from an EMBL/GenBank/DDBJ whole genome shotgun (WGS) entry which is preliminary data.</text>
</comment>
<proteinExistence type="predicted"/>
<reference evidence="1" key="2">
    <citation type="submission" date="2020-11" db="EMBL/GenBank/DDBJ databases">
        <authorList>
            <person name="McCartney M.A."/>
            <person name="Auch B."/>
            <person name="Kono T."/>
            <person name="Mallez S."/>
            <person name="Becker A."/>
            <person name="Gohl D.M."/>
            <person name="Silverstein K.A.T."/>
            <person name="Koren S."/>
            <person name="Bechman K.B."/>
            <person name="Herman A."/>
            <person name="Abrahante J.E."/>
            <person name="Garbe J."/>
        </authorList>
    </citation>
    <scope>NUCLEOTIDE SEQUENCE</scope>
    <source>
        <strain evidence="1">Duluth1</strain>
        <tissue evidence="1">Whole animal</tissue>
    </source>
</reference>
<dbReference type="AlphaFoldDB" id="A0A9D4HLR4"/>
<organism evidence="1 2">
    <name type="scientific">Dreissena polymorpha</name>
    <name type="common">Zebra mussel</name>
    <name type="synonym">Mytilus polymorpha</name>
    <dbReference type="NCBI Taxonomy" id="45954"/>
    <lineage>
        <taxon>Eukaryota</taxon>
        <taxon>Metazoa</taxon>
        <taxon>Spiralia</taxon>
        <taxon>Lophotrochozoa</taxon>
        <taxon>Mollusca</taxon>
        <taxon>Bivalvia</taxon>
        <taxon>Autobranchia</taxon>
        <taxon>Heteroconchia</taxon>
        <taxon>Euheterodonta</taxon>
        <taxon>Imparidentia</taxon>
        <taxon>Neoheterodontei</taxon>
        <taxon>Myida</taxon>
        <taxon>Dreissenoidea</taxon>
        <taxon>Dreissenidae</taxon>
        <taxon>Dreissena</taxon>
    </lineage>
</organism>
<evidence type="ECO:0000313" key="2">
    <source>
        <dbReference type="Proteomes" id="UP000828390"/>
    </source>
</evidence>
<reference evidence="1" key="1">
    <citation type="journal article" date="2019" name="bioRxiv">
        <title>The Genome of the Zebra Mussel, Dreissena polymorpha: A Resource for Invasive Species Research.</title>
        <authorList>
            <person name="McCartney M.A."/>
            <person name="Auch B."/>
            <person name="Kono T."/>
            <person name="Mallez S."/>
            <person name="Zhang Y."/>
            <person name="Obille A."/>
            <person name="Becker A."/>
            <person name="Abrahante J.E."/>
            <person name="Garbe J."/>
            <person name="Badalamenti J.P."/>
            <person name="Herman A."/>
            <person name="Mangelson H."/>
            <person name="Liachko I."/>
            <person name="Sullivan S."/>
            <person name="Sone E.D."/>
            <person name="Koren S."/>
            <person name="Silverstein K.A.T."/>
            <person name="Beckman K.B."/>
            <person name="Gohl D.M."/>
        </authorList>
    </citation>
    <scope>NUCLEOTIDE SEQUENCE</scope>
    <source>
        <strain evidence="1">Duluth1</strain>
        <tissue evidence="1">Whole animal</tissue>
    </source>
</reference>
<protein>
    <submittedName>
        <fullName evidence="1">Uncharacterized protein</fullName>
    </submittedName>
</protein>
<dbReference type="EMBL" id="JAIWYP010000012">
    <property type="protein sequence ID" value="KAH3724104.1"/>
    <property type="molecule type" value="Genomic_DNA"/>
</dbReference>
<keyword evidence="2" id="KW-1185">Reference proteome</keyword>
<sequence>MVSYTTTILVSDVCRGFHVTQFVLRKYFRLTPQVGKIVKNSTCYNHIAAFLWLQSYLDECNINKIDNGD</sequence>
<gene>
    <name evidence="1" type="ORF">DPMN_049906</name>
</gene>
<evidence type="ECO:0000313" key="1">
    <source>
        <dbReference type="EMBL" id="KAH3724104.1"/>
    </source>
</evidence>
<name>A0A9D4HLR4_DREPO</name>